<dbReference type="AlphaFoldDB" id="A0A517PMW9"/>
<evidence type="ECO:0000313" key="2">
    <source>
        <dbReference type="Proteomes" id="UP000320421"/>
    </source>
</evidence>
<dbReference type="EMBL" id="CP036266">
    <property type="protein sequence ID" value="QDT20715.1"/>
    <property type="molecule type" value="Genomic_DNA"/>
</dbReference>
<evidence type="ECO:0000313" key="1">
    <source>
        <dbReference type="EMBL" id="QDT20715.1"/>
    </source>
</evidence>
<dbReference type="OrthoDB" id="285058at2"/>
<dbReference type="Proteomes" id="UP000320421">
    <property type="component" value="Chromosome"/>
</dbReference>
<proteinExistence type="predicted"/>
<reference evidence="1 2" key="1">
    <citation type="submission" date="2019-02" db="EMBL/GenBank/DDBJ databases">
        <title>Deep-cultivation of Planctomycetes and their phenomic and genomic characterization uncovers novel biology.</title>
        <authorList>
            <person name="Wiegand S."/>
            <person name="Jogler M."/>
            <person name="Boedeker C."/>
            <person name="Pinto D."/>
            <person name="Vollmers J."/>
            <person name="Rivas-Marin E."/>
            <person name="Kohn T."/>
            <person name="Peeters S.H."/>
            <person name="Heuer A."/>
            <person name="Rast P."/>
            <person name="Oberbeckmann S."/>
            <person name="Bunk B."/>
            <person name="Jeske O."/>
            <person name="Meyerdierks A."/>
            <person name="Storesund J.E."/>
            <person name="Kallscheuer N."/>
            <person name="Luecker S."/>
            <person name="Lage O.M."/>
            <person name="Pohl T."/>
            <person name="Merkel B.J."/>
            <person name="Hornburger P."/>
            <person name="Mueller R.-W."/>
            <person name="Bruemmer F."/>
            <person name="Labrenz M."/>
            <person name="Spormann A.M."/>
            <person name="Op den Camp H."/>
            <person name="Overmann J."/>
            <person name="Amann R."/>
            <person name="Jetten M.S.M."/>
            <person name="Mascher T."/>
            <person name="Medema M.H."/>
            <person name="Devos D.P."/>
            <person name="Kaster A.-K."/>
            <person name="Ovreas L."/>
            <person name="Rohde M."/>
            <person name="Galperin M.Y."/>
            <person name="Jogler C."/>
        </authorList>
    </citation>
    <scope>NUCLEOTIDE SEQUENCE [LARGE SCALE GENOMIC DNA]</scope>
    <source>
        <strain evidence="1 2">HG66A1</strain>
    </source>
</reference>
<organism evidence="1 2">
    <name type="scientific">Gimesia chilikensis</name>
    <dbReference type="NCBI Taxonomy" id="2605989"/>
    <lineage>
        <taxon>Bacteria</taxon>
        <taxon>Pseudomonadati</taxon>
        <taxon>Planctomycetota</taxon>
        <taxon>Planctomycetia</taxon>
        <taxon>Planctomycetales</taxon>
        <taxon>Planctomycetaceae</taxon>
        <taxon>Gimesia</taxon>
    </lineage>
</organism>
<accession>A0A517PMW9</accession>
<accession>A0A5A8AUY8</accession>
<gene>
    <name evidence="1" type="ORF">HG66A1_25040</name>
</gene>
<sequence length="146" mass="16095">MKRINAIPLVLLSLVFTGCNHVEEPYTKKTYPVKGKITVDGKAPGSPIQINCVNKGEVDTEHPTLSRGSSDNDGVFELSTYTTGDGLPPGEYALTFVWKKFDLVNRGYSGPDKLKKRYDSPQKSKIEFSVKEGDEVDLGVIELTTK</sequence>
<dbReference type="PROSITE" id="PS51257">
    <property type="entry name" value="PROKAR_LIPOPROTEIN"/>
    <property type="match status" value="1"/>
</dbReference>
<name>A0A517PMW9_9PLAN</name>
<keyword evidence="2" id="KW-1185">Reference proteome</keyword>
<dbReference type="RefSeq" id="WP_145183917.1">
    <property type="nucleotide sequence ID" value="NZ_CP036266.1"/>
</dbReference>
<protein>
    <submittedName>
        <fullName evidence="1">Uncharacterized protein</fullName>
    </submittedName>
</protein>